<evidence type="ECO:0000256" key="2">
    <source>
        <dbReference type="ARBA" id="ARBA00022692"/>
    </source>
</evidence>
<keyword evidence="4 5" id="KW-0472">Membrane</keyword>
<evidence type="ECO:0000256" key="5">
    <source>
        <dbReference type="SAM" id="Phobius"/>
    </source>
</evidence>
<evidence type="ECO:0000313" key="7">
    <source>
        <dbReference type="Proteomes" id="UP001418637"/>
    </source>
</evidence>
<evidence type="ECO:0000313" key="6">
    <source>
        <dbReference type="EMBL" id="MEN3929482.1"/>
    </source>
</evidence>
<feature type="transmembrane region" description="Helical" evidence="5">
    <location>
        <begin position="6"/>
        <end position="29"/>
    </location>
</feature>
<dbReference type="Proteomes" id="UP001418637">
    <property type="component" value="Unassembled WGS sequence"/>
</dbReference>
<dbReference type="Pfam" id="PF07869">
    <property type="entry name" value="DUF1656"/>
    <property type="match status" value="1"/>
</dbReference>
<evidence type="ECO:0000256" key="4">
    <source>
        <dbReference type="ARBA" id="ARBA00023136"/>
    </source>
</evidence>
<keyword evidence="2 5" id="KW-0812">Transmembrane</keyword>
<organism evidence="6 7">
    <name type="scientific">Hohaiivirga grylli</name>
    <dbReference type="NCBI Taxonomy" id="3133970"/>
    <lineage>
        <taxon>Bacteria</taxon>
        <taxon>Pseudomonadati</taxon>
        <taxon>Pseudomonadota</taxon>
        <taxon>Alphaproteobacteria</taxon>
        <taxon>Hyphomicrobiales</taxon>
        <taxon>Methylobacteriaceae</taxon>
        <taxon>Hohaiivirga</taxon>
    </lineage>
</organism>
<name>A0ABV0BI52_9HYPH</name>
<evidence type="ECO:0000256" key="3">
    <source>
        <dbReference type="ARBA" id="ARBA00022989"/>
    </source>
</evidence>
<sequence>MLKELDIFGILVAPLALYISIGVLLFIIVKRLIRYFHLERYIWHSSLFDVTLFVLLISVVTLFALYPVS</sequence>
<keyword evidence="7" id="KW-1185">Reference proteome</keyword>
<evidence type="ECO:0000256" key="1">
    <source>
        <dbReference type="ARBA" id="ARBA00022475"/>
    </source>
</evidence>
<comment type="caution">
    <text evidence="6">The sequence shown here is derived from an EMBL/GenBank/DDBJ whole genome shotgun (WGS) entry which is preliminary data.</text>
</comment>
<gene>
    <name evidence="6" type="ORF">WJT86_00230</name>
</gene>
<reference evidence="6 7" key="1">
    <citation type="submission" date="2024-04" db="EMBL/GenBank/DDBJ databases">
        <title>A novel species isolated from cricket.</title>
        <authorList>
            <person name="Wang H.-C."/>
        </authorList>
    </citation>
    <scope>NUCLEOTIDE SEQUENCE [LARGE SCALE GENOMIC DNA]</scope>
    <source>
        <strain evidence="6 7">WL0021</strain>
    </source>
</reference>
<dbReference type="EMBL" id="JBBYXI010000001">
    <property type="protein sequence ID" value="MEN3929482.1"/>
    <property type="molecule type" value="Genomic_DNA"/>
</dbReference>
<keyword evidence="3 5" id="KW-1133">Transmembrane helix</keyword>
<dbReference type="RefSeq" id="WP_346335482.1">
    <property type="nucleotide sequence ID" value="NZ_JBBYXI010000001.1"/>
</dbReference>
<dbReference type="InterPro" id="IPR012451">
    <property type="entry name" value="DUF1656"/>
</dbReference>
<accession>A0ABV0BI52</accession>
<keyword evidence="1" id="KW-1003">Cell membrane</keyword>
<proteinExistence type="predicted"/>
<feature type="transmembrane region" description="Helical" evidence="5">
    <location>
        <begin position="41"/>
        <end position="66"/>
    </location>
</feature>
<protein>
    <submittedName>
        <fullName evidence="6">DUF1656 domain-containing protein</fullName>
    </submittedName>
</protein>